<feature type="transmembrane region" description="Helical" evidence="11">
    <location>
        <begin position="74"/>
        <end position="93"/>
    </location>
</feature>
<feature type="transmembrane region" description="Helical" evidence="11">
    <location>
        <begin position="6"/>
        <end position="24"/>
    </location>
</feature>
<evidence type="ECO:0000259" key="12">
    <source>
        <dbReference type="PROSITE" id="PS50262"/>
    </source>
</evidence>
<dbReference type="PANTHER" id="PTHR24246:SF27">
    <property type="entry name" value="ADENOSINE RECEPTOR, ISOFORM A"/>
    <property type="match status" value="1"/>
</dbReference>
<dbReference type="PROSITE" id="PS00237">
    <property type="entry name" value="G_PROTEIN_RECEP_F1_1"/>
    <property type="match status" value="1"/>
</dbReference>
<dbReference type="PANTHER" id="PTHR24246">
    <property type="entry name" value="OLFACTORY RECEPTOR AND ADENOSINE RECEPTOR"/>
    <property type="match status" value="1"/>
</dbReference>
<dbReference type="Pfam" id="PF00001">
    <property type="entry name" value="7tm_1"/>
    <property type="match status" value="1"/>
</dbReference>
<evidence type="ECO:0000256" key="1">
    <source>
        <dbReference type="ARBA" id="ARBA00004651"/>
    </source>
</evidence>
<keyword evidence="9 10" id="KW-0807">Transducer</keyword>
<evidence type="ECO:0000313" key="14">
    <source>
        <dbReference type="Proteomes" id="UP001159405"/>
    </source>
</evidence>
<dbReference type="InterPro" id="IPR000276">
    <property type="entry name" value="GPCR_Rhodpsn"/>
</dbReference>
<evidence type="ECO:0000256" key="4">
    <source>
        <dbReference type="ARBA" id="ARBA00022989"/>
    </source>
</evidence>
<gene>
    <name evidence="13" type="ORF">PLOB_00035610</name>
</gene>
<name>A0ABN8MYB5_9CNID</name>
<dbReference type="PROSITE" id="PS50262">
    <property type="entry name" value="G_PROTEIN_RECEP_F1_2"/>
    <property type="match status" value="1"/>
</dbReference>
<protein>
    <recommendedName>
        <fullName evidence="12">G-protein coupled receptors family 1 profile domain-containing protein</fullName>
    </recommendedName>
</protein>
<keyword evidence="4 11" id="KW-1133">Transmembrane helix</keyword>
<keyword evidence="8" id="KW-0325">Glycoprotein</keyword>
<comment type="similarity">
    <text evidence="10">Belongs to the G-protein coupled receptor 1 family.</text>
</comment>
<keyword evidence="14" id="KW-1185">Reference proteome</keyword>
<feature type="transmembrane region" description="Helical" evidence="11">
    <location>
        <begin position="163"/>
        <end position="186"/>
    </location>
</feature>
<sequence length="203" mass="22704">MEGEVLLTAILYNATVLNLCIVSIDRFLAIKVSFQYKVWVTRRSALFACILVWLVSILLSCLSKVGFITSDVTHVITLTLIPLALSVIIILQIKSIHVLRRHNNNIADMIEQGNQANPANSVNAVIERKLTKTTIYVVGILSLVFIPAAFAIMISVITKKRFLSLMVPLFTPLMTLCSGINPVLYYRGNERVKRGIAKFFKCH</sequence>
<comment type="caution">
    <text evidence="13">The sequence shown here is derived from an EMBL/GenBank/DDBJ whole genome shotgun (WGS) entry which is preliminary data.</text>
</comment>
<dbReference type="PRINTS" id="PR00237">
    <property type="entry name" value="GPCRRHODOPSN"/>
</dbReference>
<evidence type="ECO:0000256" key="3">
    <source>
        <dbReference type="ARBA" id="ARBA00022692"/>
    </source>
</evidence>
<comment type="subcellular location">
    <subcellularLocation>
        <location evidence="1">Cell membrane</location>
        <topology evidence="1">Multi-pass membrane protein</topology>
    </subcellularLocation>
</comment>
<dbReference type="Gene3D" id="1.20.1070.10">
    <property type="entry name" value="Rhodopsin 7-helix transmembrane proteins"/>
    <property type="match status" value="1"/>
</dbReference>
<proteinExistence type="inferred from homology"/>
<accession>A0ABN8MYB5</accession>
<organism evidence="13 14">
    <name type="scientific">Porites lobata</name>
    <dbReference type="NCBI Taxonomy" id="104759"/>
    <lineage>
        <taxon>Eukaryota</taxon>
        <taxon>Metazoa</taxon>
        <taxon>Cnidaria</taxon>
        <taxon>Anthozoa</taxon>
        <taxon>Hexacorallia</taxon>
        <taxon>Scleractinia</taxon>
        <taxon>Fungiina</taxon>
        <taxon>Poritidae</taxon>
        <taxon>Porites</taxon>
    </lineage>
</organism>
<keyword evidence="2" id="KW-1003">Cell membrane</keyword>
<keyword evidence="6 11" id="KW-0472">Membrane</keyword>
<dbReference type="EMBL" id="CALNXK010000005">
    <property type="protein sequence ID" value="CAH3036898.1"/>
    <property type="molecule type" value="Genomic_DNA"/>
</dbReference>
<evidence type="ECO:0000313" key="13">
    <source>
        <dbReference type="EMBL" id="CAH3036898.1"/>
    </source>
</evidence>
<evidence type="ECO:0000256" key="7">
    <source>
        <dbReference type="ARBA" id="ARBA00023170"/>
    </source>
</evidence>
<keyword evidence="7 10" id="KW-0675">Receptor</keyword>
<keyword evidence="5 10" id="KW-0297">G-protein coupled receptor</keyword>
<feature type="domain" description="G-protein coupled receptors family 1 profile" evidence="12">
    <location>
        <begin position="1"/>
        <end position="185"/>
    </location>
</feature>
<evidence type="ECO:0000256" key="10">
    <source>
        <dbReference type="RuleBase" id="RU000688"/>
    </source>
</evidence>
<dbReference type="InterPro" id="IPR017452">
    <property type="entry name" value="GPCR_Rhodpsn_7TM"/>
</dbReference>
<evidence type="ECO:0000256" key="9">
    <source>
        <dbReference type="ARBA" id="ARBA00023224"/>
    </source>
</evidence>
<evidence type="ECO:0000256" key="6">
    <source>
        <dbReference type="ARBA" id="ARBA00023136"/>
    </source>
</evidence>
<feature type="transmembrane region" description="Helical" evidence="11">
    <location>
        <begin position="45"/>
        <end position="68"/>
    </location>
</feature>
<feature type="transmembrane region" description="Helical" evidence="11">
    <location>
        <begin position="135"/>
        <end position="157"/>
    </location>
</feature>
<evidence type="ECO:0000256" key="2">
    <source>
        <dbReference type="ARBA" id="ARBA00022475"/>
    </source>
</evidence>
<keyword evidence="3 10" id="KW-0812">Transmembrane</keyword>
<dbReference type="Proteomes" id="UP001159405">
    <property type="component" value="Unassembled WGS sequence"/>
</dbReference>
<reference evidence="13 14" key="1">
    <citation type="submission" date="2022-05" db="EMBL/GenBank/DDBJ databases">
        <authorList>
            <consortium name="Genoscope - CEA"/>
            <person name="William W."/>
        </authorList>
    </citation>
    <scope>NUCLEOTIDE SEQUENCE [LARGE SCALE GENOMIC DNA]</scope>
</reference>
<evidence type="ECO:0000256" key="8">
    <source>
        <dbReference type="ARBA" id="ARBA00023180"/>
    </source>
</evidence>
<evidence type="ECO:0000256" key="11">
    <source>
        <dbReference type="SAM" id="Phobius"/>
    </source>
</evidence>
<dbReference type="SUPFAM" id="SSF81321">
    <property type="entry name" value="Family A G protein-coupled receptor-like"/>
    <property type="match status" value="1"/>
</dbReference>
<evidence type="ECO:0000256" key="5">
    <source>
        <dbReference type="ARBA" id="ARBA00023040"/>
    </source>
</evidence>
<dbReference type="CDD" id="cd00637">
    <property type="entry name" value="7tm_classA_rhodopsin-like"/>
    <property type="match status" value="1"/>
</dbReference>